<dbReference type="GO" id="GO:0080162">
    <property type="term" value="P:endoplasmic reticulum to cytosol auxin transport"/>
    <property type="evidence" value="ECO:0007669"/>
    <property type="project" value="InterPro"/>
</dbReference>
<evidence type="ECO:0000256" key="6">
    <source>
        <dbReference type="ARBA" id="ARBA00023136"/>
    </source>
</evidence>
<evidence type="ECO:0000256" key="10">
    <source>
        <dbReference type="SAM" id="Phobius"/>
    </source>
</evidence>
<feature type="transmembrane region" description="Helical" evidence="10">
    <location>
        <begin position="387"/>
        <end position="408"/>
    </location>
</feature>
<dbReference type="Pfam" id="PF03547">
    <property type="entry name" value="Mem_trans"/>
    <property type="match status" value="1"/>
</dbReference>
<evidence type="ECO:0000256" key="8">
    <source>
        <dbReference type="ARBA" id="ARBA00025100"/>
    </source>
</evidence>
<gene>
    <name evidence="11" type="ORF">TIFTF001_004821</name>
</gene>
<keyword evidence="5 10" id="KW-1133">Transmembrane helix</keyword>
<evidence type="ECO:0000256" key="7">
    <source>
        <dbReference type="ARBA" id="ARBA00023294"/>
    </source>
</evidence>
<dbReference type="GO" id="GO:0009734">
    <property type="term" value="P:auxin-activated signaling pathway"/>
    <property type="evidence" value="ECO:0007669"/>
    <property type="project" value="UniProtKB-KW"/>
</dbReference>
<dbReference type="AlphaFoldDB" id="A0AA87ZKI2"/>
<feature type="transmembrane region" description="Helical" evidence="10">
    <location>
        <begin position="147"/>
        <end position="166"/>
    </location>
</feature>
<keyword evidence="4" id="KW-0256">Endoplasmic reticulum</keyword>
<dbReference type="EMBL" id="BTGU01000005">
    <property type="protein sequence ID" value="GMN34670.1"/>
    <property type="molecule type" value="Genomic_DNA"/>
</dbReference>
<feature type="transmembrane region" description="Helical" evidence="10">
    <location>
        <begin position="6"/>
        <end position="29"/>
    </location>
</feature>
<comment type="function">
    <text evidence="8">Involved in cellular auxin homeostasis by regulating auxin metabolism. Regulates intracellular auxin accumulation at the endoplasmic reticulum and thus auxin availability for nuclear auxin signaling.</text>
</comment>
<accession>A0AA87ZKI2</accession>
<evidence type="ECO:0000256" key="3">
    <source>
        <dbReference type="ARBA" id="ARBA00022692"/>
    </source>
</evidence>
<dbReference type="PANTHER" id="PTHR31651">
    <property type="match status" value="1"/>
</dbReference>
<feature type="transmembrane region" description="Helical" evidence="10">
    <location>
        <begin position="242"/>
        <end position="264"/>
    </location>
</feature>
<evidence type="ECO:0000256" key="4">
    <source>
        <dbReference type="ARBA" id="ARBA00022824"/>
    </source>
</evidence>
<keyword evidence="6 10" id="KW-0472">Membrane</keyword>
<dbReference type="Proteomes" id="UP001187192">
    <property type="component" value="Unassembled WGS sequence"/>
</dbReference>
<evidence type="ECO:0000256" key="2">
    <source>
        <dbReference type="ARBA" id="ARBA00022448"/>
    </source>
</evidence>
<feature type="transmembrane region" description="Helical" evidence="10">
    <location>
        <begin position="106"/>
        <end position="127"/>
    </location>
</feature>
<dbReference type="PANTHER" id="PTHR31651:SF33">
    <property type="entry name" value="PROTEIN PIN-LIKES 1"/>
    <property type="match status" value="1"/>
</dbReference>
<evidence type="ECO:0000256" key="9">
    <source>
        <dbReference type="ARBA" id="ARBA00025752"/>
    </source>
</evidence>
<comment type="caution">
    <text evidence="11">The sequence shown here is derived from an EMBL/GenBank/DDBJ whole genome shotgun (WGS) entry which is preliminary data.</text>
</comment>
<feature type="transmembrane region" description="Helical" evidence="10">
    <location>
        <begin position="351"/>
        <end position="375"/>
    </location>
</feature>
<proteinExistence type="inferred from homology"/>
<comment type="subcellular location">
    <subcellularLocation>
        <location evidence="1">Endoplasmic reticulum membrane</location>
        <topology evidence="1">Multi-pass membrane protein</topology>
    </subcellularLocation>
</comment>
<evidence type="ECO:0000256" key="1">
    <source>
        <dbReference type="ARBA" id="ARBA00004477"/>
    </source>
</evidence>
<keyword evidence="12" id="KW-1185">Reference proteome</keyword>
<evidence type="ECO:0000313" key="11">
    <source>
        <dbReference type="EMBL" id="GMN34670.1"/>
    </source>
</evidence>
<comment type="similarity">
    <text evidence="9">Belongs to the auxin efflux carrier (TC 2.A.69.2) family.</text>
</comment>
<feature type="transmembrane region" description="Helical" evidence="10">
    <location>
        <begin position="317"/>
        <end position="345"/>
    </location>
</feature>
<keyword evidence="3 10" id="KW-0812">Transmembrane</keyword>
<keyword evidence="2" id="KW-0813">Transport</keyword>
<evidence type="ECO:0000313" key="12">
    <source>
        <dbReference type="Proteomes" id="UP001187192"/>
    </source>
</evidence>
<dbReference type="GO" id="GO:0005789">
    <property type="term" value="C:endoplasmic reticulum membrane"/>
    <property type="evidence" value="ECO:0007669"/>
    <property type="project" value="UniProtKB-SubCell"/>
</dbReference>
<reference evidence="11" key="1">
    <citation type="submission" date="2023-07" db="EMBL/GenBank/DDBJ databases">
        <title>draft genome sequence of fig (Ficus carica).</title>
        <authorList>
            <person name="Takahashi T."/>
            <person name="Nishimura K."/>
        </authorList>
    </citation>
    <scope>NUCLEOTIDE SEQUENCE</scope>
</reference>
<dbReference type="InterPro" id="IPR004776">
    <property type="entry name" value="Mem_transp_PIN-like"/>
</dbReference>
<organism evidence="11 12">
    <name type="scientific">Ficus carica</name>
    <name type="common">Common fig</name>
    <dbReference type="NCBI Taxonomy" id="3494"/>
    <lineage>
        <taxon>Eukaryota</taxon>
        <taxon>Viridiplantae</taxon>
        <taxon>Streptophyta</taxon>
        <taxon>Embryophyta</taxon>
        <taxon>Tracheophyta</taxon>
        <taxon>Spermatophyta</taxon>
        <taxon>Magnoliopsida</taxon>
        <taxon>eudicotyledons</taxon>
        <taxon>Gunneridae</taxon>
        <taxon>Pentapetalae</taxon>
        <taxon>rosids</taxon>
        <taxon>fabids</taxon>
        <taxon>Rosales</taxon>
        <taxon>Moraceae</taxon>
        <taxon>Ficeae</taxon>
        <taxon>Ficus</taxon>
    </lineage>
</organism>
<sequence>MELLELFVTASIPVLKVLLITALGSYLALDRVAILGEEARKHLNTVVFYVFNPALVGSNLAKTITYESMIKLWFMPVNILITFIVGSILGWIVIQVSRPPKHLRGLILGCSAAGNLGNMPLIIIPALCREKGSPFGDPDVCHTYGMAYASLSMAIGAIYLWSYVYNMVRISSMSDKDSRESSELDREGFKEPLLSSTKLAEPGDSSDPYALPLSVSEEKAEGAAPEHGLGITRHMEMLFRKLNLKALLAPSTNGAVVGFVIGLIPQIRKAMVGSDAPLRVIQDSASLLGDGAIPALTLIIGGNLVKGLKGMGMQKSIVAGIIVARYVVLPTIGILVVKGAIHFGLVHSDPLYQFVLLLQFALPPAMNIGTMTQLFGAGESECSVIMLWTYALASISLTFWSTFFMWIVA</sequence>
<feature type="transmembrane region" description="Helical" evidence="10">
    <location>
        <begin position="284"/>
        <end position="305"/>
    </location>
</feature>
<name>A0AA87ZKI2_FICCA</name>
<protein>
    <submittedName>
        <fullName evidence="11">Uncharacterized protein</fullName>
    </submittedName>
</protein>
<evidence type="ECO:0000256" key="5">
    <source>
        <dbReference type="ARBA" id="ARBA00022989"/>
    </source>
</evidence>
<keyword evidence="7" id="KW-0927">Auxin signaling pathway</keyword>
<dbReference type="InterPro" id="IPR045033">
    <property type="entry name" value="PILS1/3/4/5/7"/>
</dbReference>
<feature type="transmembrane region" description="Helical" evidence="10">
    <location>
        <begin position="73"/>
        <end position="94"/>
    </location>
</feature>